<reference evidence="1 2" key="1">
    <citation type="journal article" date="2018" name="Sci. Rep.">
        <title>Genomic signatures of local adaptation to the degree of environmental predictability in rotifers.</title>
        <authorList>
            <person name="Franch-Gras L."/>
            <person name="Hahn C."/>
            <person name="Garcia-Roger E.M."/>
            <person name="Carmona M.J."/>
            <person name="Serra M."/>
            <person name="Gomez A."/>
        </authorList>
    </citation>
    <scope>NUCLEOTIDE SEQUENCE [LARGE SCALE GENOMIC DNA]</scope>
    <source>
        <strain evidence="1">HYR1</strain>
    </source>
</reference>
<comment type="caution">
    <text evidence="1">The sequence shown here is derived from an EMBL/GenBank/DDBJ whole genome shotgun (WGS) entry which is preliminary data.</text>
</comment>
<keyword evidence="2" id="KW-1185">Reference proteome</keyword>
<sequence>FVFHPVKCPLVFGRSTFYPDGFVHCCNIPTTRPDLSVAHPETDTRPDKTPVKSSCENARRYHSSAHRELLSGEERQYFIIQRIGRCNRRFRRIQLGKRIFAVSIHEGLLIDTANTFHIAYVEGVLRAQVARMVRFYLTTDLLIQFLPLQRSNLIFSKNDSFRCDFGLQSFQAFPEVLQIMTEPD</sequence>
<evidence type="ECO:0000313" key="2">
    <source>
        <dbReference type="Proteomes" id="UP000276133"/>
    </source>
</evidence>
<proteinExistence type="predicted"/>
<dbReference type="Proteomes" id="UP000276133">
    <property type="component" value="Unassembled WGS sequence"/>
</dbReference>
<feature type="non-terminal residue" evidence="1">
    <location>
        <position position="1"/>
    </location>
</feature>
<accession>A0A3M7PYM2</accession>
<protein>
    <submittedName>
        <fullName evidence="1">Uncharacterized protein</fullName>
    </submittedName>
</protein>
<evidence type="ECO:0000313" key="1">
    <source>
        <dbReference type="EMBL" id="RNA04054.1"/>
    </source>
</evidence>
<name>A0A3M7PYM2_BRAPC</name>
<organism evidence="1 2">
    <name type="scientific">Brachionus plicatilis</name>
    <name type="common">Marine rotifer</name>
    <name type="synonym">Brachionus muelleri</name>
    <dbReference type="NCBI Taxonomy" id="10195"/>
    <lineage>
        <taxon>Eukaryota</taxon>
        <taxon>Metazoa</taxon>
        <taxon>Spiralia</taxon>
        <taxon>Gnathifera</taxon>
        <taxon>Rotifera</taxon>
        <taxon>Eurotatoria</taxon>
        <taxon>Monogononta</taxon>
        <taxon>Pseudotrocha</taxon>
        <taxon>Ploima</taxon>
        <taxon>Brachionidae</taxon>
        <taxon>Brachionus</taxon>
    </lineage>
</organism>
<dbReference type="EMBL" id="REGN01008250">
    <property type="protein sequence ID" value="RNA04054.1"/>
    <property type="molecule type" value="Genomic_DNA"/>
</dbReference>
<gene>
    <name evidence="1" type="ORF">BpHYR1_034041</name>
</gene>
<dbReference type="AlphaFoldDB" id="A0A3M7PYM2"/>